<reference evidence="8 9" key="1">
    <citation type="submission" date="2017-07" db="EMBL/GenBank/DDBJ databases">
        <title>An improved, manually edited Actinidia chinensis var. chinensis (kiwifruit) genome highlights the challenges associated with draft genomes and gene prediction in plants.</title>
        <authorList>
            <person name="Pilkington S."/>
            <person name="Crowhurst R."/>
            <person name="Hilario E."/>
            <person name="Nardozza S."/>
            <person name="Fraser L."/>
            <person name="Peng Y."/>
            <person name="Gunaseelan K."/>
            <person name="Simpson R."/>
            <person name="Tahir J."/>
            <person name="Deroles S."/>
            <person name="Templeton K."/>
            <person name="Luo Z."/>
            <person name="Davy M."/>
            <person name="Cheng C."/>
            <person name="Mcneilage M."/>
            <person name="Scaglione D."/>
            <person name="Liu Y."/>
            <person name="Zhang Q."/>
            <person name="Datson P."/>
            <person name="De Silva N."/>
            <person name="Gardiner S."/>
            <person name="Bassett H."/>
            <person name="Chagne D."/>
            <person name="Mccallum J."/>
            <person name="Dzierzon H."/>
            <person name="Deng C."/>
            <person name="Wang Y.-Y."/>
            <person name="Barron N."/>
            <person name="Manako K."/>
            <person name="Bowen J."/>
            <person name="Foster T."/>
            <person name="Erridge Z."/>
            <person name="Tiffin H."/>
            <person name="Waite C."/>
            <person name="Davies K."/>
            <person name="Grierson E."/>
            <person name="Laing W."/>
            <person name="Kirk R."/>
            <person name="Chen X."/>
            <person name="Wood M."/>
            <person name="Montefiori M."/>
            <person name="Brummell D."/>
            <person name="Schwinn K."/>
            <person name="Catanach A."/>
            <person name="Fullerton C."/>
            <person name="Li D."/>
            <person name="Meiyalaghan S."/>
            <person name="Nieuwenhuizen N."/>
            <person name="Read N."/>
            <person name="Prakash R."/>
            <person name="Hunter D."/>
            <person name="Zhang H."/>
            <person name="Mckenzie M."/>
            <person name="Knabel M."/>
            <person name="Harris A."/>
            <person name="Allan A."/>
            <person name="Chen A."/>
            <person name="Janssen B."/>
            <person name="Plunkett B."/>
            <person name="Dwamena C."/>
            <person name="Voogd C."/>
            <person name="Leif D."/>
            <person name="Lafferty D."/>
            <person name="Souleyre E."/>
            <person name="Varkonyi-Gasic E."/>
            <person name="Gambi F."/>
            <person name="Hanley J."/>
            <person name="Yao J.-L."/>
            <person name="Cheung J."/>
            <person name="David K."/>
            <person name="Warren B."/>
            <person name="Marsh K."/>
            <person name="Snowden K."/>
            <person name="Lin-Wang K."/>
            <person name="Brian L."/>
            <person name="Martinez-Sanchez M."/>
            <person name="Wang M."/>
            <person name="Ileperuma N."/>
            <person name="Macnee N."/>
            <person name="Campin R."/>
            <person name="Mcatee P."/>
            <person name="Drummond R."/>
            <person name="Espley R."/>
            <person name="Ireland H."/>
            <person name="Wu R."/>
            <person name="Atkinson R."/>
            <person name="Karunairetnam S."/>
            <person name="Bulley S."/>
            <person name="Chunkath S."/>
            <person name="Hanley Z."/>
            <person name="Storey R."/>
            <person name="Thrimawithana A."/>
            <person name="Thomson S."/>
            <person name="David C."/>
            <person name="Testolin R."/>
        </authorList>
    </citation>
    <scope>NUCLEOTIDE SEQUENCE [LARGE SCALE GENOMIC DNA]</scope>
    <source>
        <strain evidence="9">cv. Red5</strain>
        <tissue evidence="8">Young leaf</tissue>
    </source>
</reference>
<keyword evidence="8" id="KW-0503">Monooxygenase</keyword>
<gene>
    <name evidence="8" type="ORF">CEY00_Acc15762</name>
</gene>
<keyword evidence="8" id="KW-0560">Oxidoreductase</keyword>
<sequence>MLPYTTAKEAEAFLGRPLTALETLWLNYSATKSDYYLYCHNILFLFVVFSVVPVFYLLLELACSKTHRYKIQPKIKLSLSQSFRCYRDVMRMFFLVVGPLQLVSYPSIKMIGIRTSLPLPSIGEIVSQLVVYFLVEDYGNYWIHRLLHCKWGYEKIHRVHHEYTAPIGFAAPYAHWAEVLILGIPAFLGPVMVPGHMITFWLWIALRQIEAIETHSGYDFPWTPTKYIPFYGGAEYHDYHHYVGGQSQSNFASVFTYCDYIYGTDKGYRCQKRLLKQLKEGVKSPELQNGGSYNTSTIDLKSD</sequence>
<proteinExistence type="inferred from homology"/>
<protein>
    <submittedName>
        <fullName evidence="8">Methylsterol monooxygenase</fullName>
    </submittedName>
</protein>
<dbReference type="InParanoid" id="A0A2R6QNK6"/>
<organism evidence="8 9">
    <name type="scientific">Actinidia chinensis var. chinensis</name>
    <name type="common">Chinese soft-hair kiwi</name>
    <dbReference type="NCBI Taxonomy" id="1590841"/>
    <lineage>
        <taxon>Eukaryota</taxon>
        <taxon>Viridiplantae</taxon>
        <taxon>Streptophyta</taxon>
        <taxon>Embryophyta</taxon>
        <taxon>Tracheophyta</taxon>
        <taxon>Spermatophyta</taxon>
        <taxon>Magnoliopsida</taxon>
        <taxon>eudicotyledons</taxon>
        <taxon>Gunneridae</taxon>
        <taxon>Pentapetalae</taxon>
        <taxon>asterids</taxon>
        <taxon>Ericales</taxon>
        <taxon>Actinidiaceae</taxon>
        <taxon>Actinidia</taxon>
    </lineage>
</organism>
<keyword evidence="3 6" id="KW-0812">Transmembrane</keyword>
<dbReference type="STRING" id="1590841.A0A2R6QNK6"/>
<dbReference type="InterPro" id="IPR006694">
    <property type="entry name" value="Fatty_acid_hydroxylase"/>
</dbReference>
<keyword evidence="5 6" id="KW-0472">Membrane</keyword>
<keyword evidence="9" id="KW-1185">Reference proteome</keyword>
<accession>A0A2R6QNK6</accession>
<evidence type="ECO:0000256" key="5">
    <source>
        <dbReference type="ARBA" id="ARBA00023136"/>
    </source>
</evidence>
<evidence type="ECO:0000256" key="1">
    <source>
        <dbReference type="ARBA" id="ARBA00004370"/>
    </source>
</evidence>
<dbReference type="Pfam" id="PF04116">
    <property type="entry name" value="FA_hydroxylase"/>
    <property type="match status" value="1"/>
</dbReference>
<dbReference type="GO" id="GO:0005506">
    <property type="term" value="F:iron ion binding"/>
    <property type="evidence" value="ECO:0007669"/>
    <property type="project" value="InterPro"/>
</dbReference>
<comment type="caution">
    <text evidence="8">The sequence shown here is derived from an EMBL/GenBank/DDBJ whole genome shotgun (WGS) entry which is preliminary data.</text>
</comment>
<dbReference type="Proteomes" id="UP000241394">
    <property type="component" value="Chromosome LG14"/>
</dbReference>
<evidence type="ECO:0000256" key="4">
    <source>
        <dbReference type="ARBA" id="ARBA00022989"/>
    </source>
</evidence>
<dbReference type="InterPro" id="IPR050307">
    <property type="entry name" value="Sterol_Desaturase_Related"/>
</dbReference>
<dbReference type="FunCoup" id="A0A2R6QNK6">
    <property type="interactions" value="2538"/>
</dbReference>
<comment type="subcellular location">
    <subcellularLocation>
        <location evidence="1">Membrane</location>
    </subcellularLocation>
</comment>
<evidence type="ECO:0000256" key="6">
    <source>
        <dbReference type="SAM" id="Phobius"/>
    </source>
</evidence>
<dbReference type="EMBL" id="NKQK01000014">
    <property type="protein sequence ID" value="PSS11488.1"/>
    <property type="molecule type" value="Genomic_DNA"/>
</dbReference>
<evidence type="ECO:0000256" key="3">
    <source>
        <dbReference type="ARBA" id="ARBA00022692"/>
    </source>
</evidence>
<reference evidence="9" key="2">
    <citation type="journal article" date="2018" name="BMC Genomics">
        <title>A manually annotated Actinidia chinensis var. chinensis (kiwifruit) genome highlights the challenges associated with draft genomes and gene prediction in plants.</title>
        <authorList>
            <person name="Pilkington S.M."/>
            <person name="Crowhurst R."/>
            <person name="Hilario E."/>
            <person name="Nardozza S."/>
            <person name="Fraser L."/>
            <person name="Peng Y."/>
            <person name="Gunaseelan K."/>
            <person name="Simpson R."/>
            <person name="Tahir J."/>
            <person name="Deroles S.C."/>
            <person name="Templeton K."/>
            <person name="Luo Z."/>
            <person name="Davy M."/>
            <person name="Cheng C."/>
            <person name="McNeilage M."/>
            <person name="Scaglione D."/>
            <person name="Liu Y."/>
            <person name="Zhang Q."/>
            <person name="Datson P."/>
            <person name="De Silva N."/>
            <person name="Gardiner S.E."/>
            <person name="Bassett H."/>
            <person name="Chagne D."/>
            <person name="McCallum J."/>
            <person name="Dzierzon H."/>
            <person name="Deng C."/>
            <person name="Wang Y.Y."/>
            <person name="Barron L."/>
            <person name="Manako K."/>
            <person name="Bowen J."/>
            <person name="Foster T.M."/>
            <person name="Erridge Z.A."/>
            <person name="Tiffin H."/>
            <person name="Waite C.N."/>
            <person name="Davies K.M."/>
            <person name="Grierson E.P."/>
            <person name="Laing W.A."/>
            <person name="Kirk R."/>
            <person name="Chen X."/>
            <person name="Wood M."/>
            <person name="Montefiori M."/>
            <person name="Brummell D.A."/>
            <person name="Schwinn K.E."/>
            <person name="Catanach A."/>
            <person name="Fullerton C."/>
            <person name="Li D."/>
            <person name="Meiyalaghan S."/>
            <person name="Nieuwenhuizen N."/>
            <person name="Read N."/>
            <person name="Prakash R."/>
            <person name="Hunter D."/>
            <person name="Zhang H."/>
            <person name="McKenzie M."/>
            <person name="Knabel M."/>
            <person name="Harris A."/>
            <person name="Allan A.C."/>
            <person name="Gleave A."/>
            <person name="Chen A."/>
            <person name="Janssen B.J."/>
            <person name="Plunkett B."/>
            <person name="Ampomah-Dwamena C."/>
            <person name="Voogd C."/>
            <person name="Leif D."/>
            <person name="Lafferty D."/>
            <person name="Souleyre E.J.F."/>
            <person name="Varkonyi-Gasic E."/>
            <person name="Gambi F."/>
            <person name="Hanley J."/>
            <person name="Yao J.L."/>
            <person name="Cheung J."/>
            <person name="David K.M."/>
            <person name="Warren B."/>
            <person name="Marsh K."/>
            <person name="Snowden K.C."/>
            <person name="Lin-Wang K."/>
            <person name="Brian L."/>
            <person name="Martinez-Sanchez M."/>
            <person name="Wang M."/>
            <person name="Ileperuma N."/>
            <person name="Macnee N."/>
            <person name="Campin R."/>
            <person name="McAtee P."/>
            <person name="Drummond R.S.M."/>
            <person name="Espley R.V."/>
            <person name="Ireland H.S."/>
            <person name="Wu R."/>
            <person name="Atkinson R.G."/>
            <person name="Karunairetnam S."/>
            <person name="Bulley S."/>
            <person name="Chunkath S."/>
            <person name="Hanley Z."/>
            <person name="Storey R."/>
            <person name="Thrimawithana A.H."/>
            <person name="Thomson S."/>
            <person name="David C."/>
            <person name="Testolin R."/>
            <person name="Huang H."/>
            <person name="Hellens R.P."/>
            <person name="Schaffer R.J."/>
        </authorList>
    </citation>
    <scope>NUCLEOTIDE SEQUENCE [LARGE SCALE GENOMIC DNA]</scope>
    <source>
        <strain evidence="9">cv. Red5</strain>
    </source>
</reference>
<dbReference type="AlphaFoldDB" id="A0A2R6QNK6"/>
<dbReference type="PANTHER" id="PTHR11863">
    <property type="entry name" value="STEROL DESATURASE"/>
    <property type="match status" value="1"/>
</dbReference>
<name>A0A2R6QNK6_ACTCC</name>
<evidence type="ECO:0000259" key="7">
    <source>
        <dbReference type="Pfam" id="PF04116"/>
    </source>
</evidence>
<dbReference type="GO" id="GO:0004497">
    <property type="term" value="F:monooxygenase activity"/>
    <property type="evidence" value="ECO:0007669"/>
    <property type="project" value="UniProtKB-KW"/>
</dbReference>
<evidence type="ECO:0000313" key="8">
    <source>
        <dbReference type="EMBL" id="PSS11488.1"/>
    </source>
</evidence>
<dbReference type="OMA" id="CDIMGDR"/>
<dbReference type="OrthoDB" id="1658724at2759"/>
<dbReference type="Gramene" id="PSS11488">
    <property type="protein sequence ID" value="PSS11488"/>
    <property type="gene ID" value="CEY00_Acc15762"/>
</dbReference>
<dbReference type="GO" id="GO:0008610">
    <property type="term" value="P:lipid biosynthetic process"/>
    <property type="evidence" value="ECO:0007669"/>
    <property type="project" value="InterPro"/>
</dbReference>
<dbReference type="GO" id="GO:0016020">
    <property type="term" value="C:membrane"/>
    <property type="evidence" value="ECO:0007669"/>
    <property type="project" value="UniProtKB-SubCell"/>
</dbReference>
<evidence type="ECO:0000256" key="2">
    <source>
        <dbReference type="ARBA" id="ARBA00009324"/>
    </source>
</evidence>
<keyword evidence="4 6" id="KW-1133">Transmembrane helix</keyword>
<evidence type="ECO:0000313" key="9">
    <source>
        <dbReference type="Proteomes" id="UP000241394"/>
    </source>
</evidence>
<comment type="similarity">
    <text evidence="2">Belongs to the sterol desaturase family.</text>
</comment>
<feature type="transmembrane region" description="Helical" evidence="6">
    <location>
        <begin position="35"/>
        <end position="59"/>
    </location>
</feature>
<feature type="domain" description="Fatty acid hydroxylase" evidence="7">
    <location>
        <begin position="130"/>
        <end position="264"/>
    </location>
</feature>
<feature type="transmembrane region" description="Helical" evidence="6">
    <location>
        <begin position="89"/>
        <end position="108"/>
    </location>
</feature>
<feature type="transmembrane region" description="Helical" evidence="6">
    <location>
        <begin position="179"/>
        <end position="206"/>
    </location>
</feature>